<evidence type="ECO:0000256" key="3">
    <source>
        <dbReference type="ARBA" id="ARBA00022691"/>
    </source>
</evidence>
<dbReference type="PANTHER" id="PTHR21008:SF0">
    <property type="entry name" value="S-ADENOSYLMETHIONINE SENSOR UPSTREAM OF MTORC1"/>
    <property type="match status" value="1"/>
</dbReference>
<dbReference type="SUPFAM" id="SSF53335">
    <property type="entry name" value="S-adenosyl-L-methionine-dependent methyltransferases"/>
    <property type="match status" value="1"/>
</dbReference>
<dbReference type="Proteomes" id="UP000887567">
    <property type="component" value="Unplaced"/>
</dbReference>
<reference evidence="4" key="1">
    <citation type="submission" date="2022-11" db="UniProtKB">
        <authorList>
            <consortium name="EnsemblMetazoa"/>
        </authorList>
    </citation>
    <scope>IDENTIFICATION</scope>
</reference>
<dbReference type="GeneID" id="110237493"/>
<keyword evidence="3" id="KW-0949">S-adenosyl-L-methionine</keyword>
<keyword evidence="2" id="KW-0808">Transferase</keyword>
<dbReference type="GO" id="GO:1904262">
    <property type="term" value="P:negative regulation of TORC1 signaling"/>
    <property type="evidence" value="ECO:0007669"/>
    <property type="project" value="TreeGrafter"/>
</dbReference>
<evidence type="ECO:0000313" key="4">
    <source>
        <dbReference type="EnsemblMetazoa" id="XP_020898757.1"/>
    </source>
</evidence>
<evidence type="ECO:0008006" key="6">
    <source>
        <dbReference type="Google" id="ProtNLM"/>
    </source>
</evidence>
<dbReference type="GO" id="GO:0008168">
    <property type="term" value="F:methyltransferase activity"/>
    <property type="evidence" value="ECO:0007669"/>
    <property type="project" value="UniProtKB-KW"/>
</dbReference>
<dbReference type="InterPro" id="IPR029063">
    <property type="entry name" value="SAM-dependent_MTases_sf"/>
</dbReference>
<keyword evidence="1" id="KW-0489">Methyltransferase</keyword>
<sequence>MFSLATSQWCKNSPGGRSDWCVKICKEYFQEGGLDIAIEKQKKRIDKEMGTLCCCCINADSVSNIVSVKKSKLNLLDVGSCYNPFLEFKDDFFTVAIDLCPATEYVYKCDFLDLKIINENTSAKSKDAKTVPCSCKRNYSHCQTFTEMNTENYQTIQSDESPREWKGQQEINISTYLQKTNITEFPAGYFHVVVFSLLLSYFPSSVQRWNCCIKAHQLLAVNGILLIITPDSSHQNRNVAMVKSWKIAIESIGFVRWKYVKDTHVHCMVFRKVSPCHHSCSKTCSCNVSVDVTPDMMYIRQDFNDSDSIIDDISTDYPVSKKMKIESV</sequence>
<dbReference type="EnsemblMetazoa" id="XM_021043098.1">
    <property type="protein sequence ID" value="XP_020898757.1"/>
    <property type="gene ID" value="LOC110237493"/>
</dbReference>
<evidence type="ECO:0000256" key="2">
    <source>
        <dbReference type="ARBA" id="ARBA00022679"/>
    </source>
</evidence>
<dbReference type="AlphaFoldDB" id="A0A913X4B2"/>
<evidence type="ECO:0000256" key="1">
    <source>
        <dbReference type="ARBA" id="ARBA00022603"/>
    </source>
</evidence>
<dbReference type="RefSeq" id="XP_020898757.1">
    <property type="nucleotide sequence ID" value="XM_021043098.1"/>
</dbReference>
<dbReference type="OrthoDB" id="5954793at2759"/>
<dbReference type="Gene3D" id="3.40.50.150">
    <property type="entry name" value="Vaccinia Virus protein VP39"/>
    <property type="match status" value="1"/>
</dbReference>
<protein>
    <recommendedName>
        <fullName evidence="6">S-adenosylmethionine sensor upstream of mTORC1</fullName>
    </recommendedName>
</protein>
<accession>A0A913X4B2</accession>
<dbReference type="OMA" id="CCQKAYE"/>
<name>A0A913X4B2_EXADI</name>
<proteinExistence type="predicted"/>
<dbReference type="InterPro" id="IPR021867">
    <property type="entry name" value="Bmt2/SAMTOR"/>
</dbReference>
<evidence type="ECO:0000313" key="5">
    <source>
        <dbReference type="Proteomes" id="UP000887567"/>
    </source>
</evidence>
<organism evidence="4 5">
    <name type="scientific">Exaiptasia diaphana</name>
    <name type="common">Tropical sea anemone</name>
    <name type="synonym">Aiptasia pulchella</name>
    <dbReference type="NCBI Taxonomy" id="2652724"/>
    <lineage>
        <taxon>Eukaryota</taxon>
        <taxon>Metazoa</taxon>
        <taxon>Cnidaria</taxon>
        <taxon>Anthozoa</taxon>
        <taxon>Hexacorallia</taxon>
        <taxon>Actiniaria</taxon>
        <taxon>Aiptasiidae</taxon>
        <taxon>Exaiptasia</taxon>
    </lineage>
</organism>
<dbReference type="GO" id="GO:0032259">
    <property type="term" value="P:methylation"/>
    <property type="evidence" value="ECO:0007669"/>
    <property type="project" value="UniProtKB-KW"/>
</dbReference>
<keyword evidence="5" id="KW-1185">Reference proteome</keyword>
<dbReference type="PANTHER" id="PTHR21008">
    <property type="entry name" value="S-ADENOSYLMETHIONINE SENSOR UPSTREAM OF MTORC1-RELATED"/>
    <property type="match status" value="1"/>
</dbReference>